<evidence type="ECO:0000259" key="1">
    <source>
        <dbReference type="PROSITE" id="PS50113"/>
    </source>
</evidence>
<protein>
    <recommendedName>
        <fullName evidence="1">PAC domain-containing protein</fullName>
    </recommendedName>
</protein>
<accession>A0A645IFH8</accession>
<organism evidence="2">
    <name type="scientific">bioreactor metagenome</name>
    <dbReference type="NCBI Taxonomy" id="1076179"/>
    <lineage>
        <taxon>unclassified sequences</taxon>
        <taxon>metagenomes</taxon>
        <taxon>ecological metagenomes</taxon>
    </lineage>
</organism>
<comment type="caution">
    <text evidence="2">The sequence shown here is derived from an EMBL/GenBank/DDBJ whole genome shotgun (WGS) entry which is preliminary data.</text>
</comment>
<dbReference type="AlphaFoldDB" id="A0A645IFH8"/>
<dbReference type="InterPro" id="IPR000700">
    <property type="entry name" value="PAS-assoc_C"/>
</dbReference>
<dbReference type="PROSITE" id="PS50113">
    <property type="entry name" value="PAC"/>
    <property type="match status" value="1"/>
</dbReference>
<sequence>MKGRTILIQYFALRNAQGEYKGVLEVSQDITEIKRREGEKRLLEWQ</sequence>
<dbReference type="Pfam" id="PF13596">
    <property type="entry name" value="PAS_10"/>
    <property type="match status" value="1"/>
</dbReference>
<dbReference type="EMBL" id="VSSQ01113854">
    <property type="protein sequence ID" value="MPN50045.1"/>
    <property type="molecule type" value="Genomic_DNA"/>
</dbReference>
<evidence type="ECO:0000313" key="2">
    <source>
        <dbReference type="EMBL" id="MPN50045.1"/>
    </source>
</evidence>
<gene>
    <name evidence="2" type="ORF">SDC9_197671</name>
</gene>
<dbReference type="Gene3D" id="3.30.450.20">
    <property type="entry name" value="PAS domain"/>
    <property type="match status" value="1"/>
</dbReference>
<reference evidence="2" key="1">
    <citation type="submission" date="2019-08" db="EMBL/GenBank/DDBJ databases">
        <authorList>
            <person name="Kucharzyk K."/>
            <person name="Murdoch R.W."/>
            <person name="Higgins S."/>
            <person name="Loffler F."/>
        </authorList>
    </citation>
    <scope>NUCLEOTIDE SEQUENCE</scope>
</reference>
<feature type="domain" description="PAC" evidence="1">
    <location>
        <begin position="1"/>
        <end position="42"/>
    </location>
</feature>
<name>A0A645IFH8_9ZZZZ</name>
<proteinExistence type="predicted"/>